<feature type="compositionally biased region" description="Low complexity" evidence="7">
    <location>
        <begin position="28"/>
        <end position="42"/>
    </location>
</feature>
<evidence type="ECO:0000313" key="11">
    <source>
        <dbReference type="Proteomes" id="UP001285441"/>
    </source>
</evidence>
<dbReference type="InterPro" id="IPR020846">
    <property type="entry name" value="MFS_dom"/>
</dbReference>
<name>A0AAE0NQP6_9PEZI</name>
<dbReference type="AlphaFoldDB" id="A0AAE0NQP6"/>
<dbReference type="FunFam" id="1.20.1720.10:FF:000012">
    <property type="entry name" value="MFS toxin efflux pump (AflT)"/>
    <property type="match status" value="1"/>
</dbReference>
<evidence type="ECO:0000256" key="5">
    <source>
        <dbReference type="ARBA" id="ARBA00022989"/>
    </source>
</evidence>
<evidence type="ECO:0000256" key="2">
    <source>
        <dbReference type="ARBA" id="ARBA00007520"/>
    </source>
</evidence>
<feature type="compositionally biased region" description="Basic and acidic residues" evidence="7">
    <location>
        <begin position="1"/>
        <end position="22"/>
    </location>
</feature>
<dbReference type="GO" id="GO:0022857">
    <property type="term" value="F:transmembrane transporter activity"/>
    <property type="evidence" value="ECO:0007669"/>
    <property type="project" value="InterPro"/>
</dbReference>
<feature type="transmembrane region" description="Helical" evidence="8">
    <location>
        <begin position="538"/>
        <end position="558"/>
    </location>
</feature>
<evidence type="ECO:0000259" key="9">
    <source>
        <dbReference type="PROSITE" id="PS50850"/>
    </source>
</evidence>
<dbReference type="InterPro" id="IPR036259">
    <property type="entry name" value="MFS_trans_sf"/>
</dbReference>
<feature type="transmembrane region" description="Helical" evidence="8">
    <location>
        <begin position="163"/>
        <end position="184"/>
    </location>
</feature>
<keyword evidence="3" id="KW-0813">Transport</keyword>
<feature type="transmembrane region" description="Helical" evidence="8">
    <location>
        <begin position="336"/>
        <end position="357"/>
    </location>
</feature>
<gene>
    <name evidence="10" type="ORF">B0H63DRAFT_473591</name>
</gene>
<dbReference type="Pfam" id="PF07690">
    <property type="entry name" value="MFS_1"/>
    <property type="match status" value="1"/>
</dbReference>
<comment type="similarity">
    <text evidence="2">Belongs to the major facilitator superfamily. TCR/Tet family.</text>
</comment>
<dbReference type="Gene3D" id="1.20.1250.20">
    <property type="entry name" value="MFS general substrate transporter like domains"/>
    <property type="match status" value="2"/>
</dbReference>
<protein>
    <submittedName>
        <fullName evidence="10">MFS multidrug transporter</fullName>
    </submittedName>
</protein>
<feature type="transmembrane region" description="Helical" evidence="8">
    <location>
        <begin position="297"/>
        <end position="316"/>
    </location>
</feature>
<feature type="region of interest" description="Disordered" evidence="7">
    <location>
        <begin position="1"/>
        <end position="61"/>
    </location>
</feature>
<feature type="transmembrane region" description="Helical" evidence="8">
    <location>
        <begin position="196"/>
        <end position="217"/>
    </location>
</feature>
<evidence type="ECO:0000256" key="4">
    <source>
        <dbReference type="ARBA" id="ARBA00022692"/>
    </source>
</evidence>
<dbReference type="PROSITE" id="PS50850">
    <property type="entry name" value="MFS"/>
    <property type="match status" value="1"/>
</dbReference>
<feature type="domain" description="Major facilitator superfamily (MFS) profile" evidence="9">
    <location>
        <begin position="73"/>
        <end position="563"/>
    </location>
</feature>
<dbReference type="CDD" id="cd17502">
    <property type="entry name" value="MFS_Azr1_MDR_like"/>
    <property type="match status" value="1"/>
</dbReference>
<dbReference type="PANTHER" id="PTHR23501:SF193">
    <property type="entry name" value="MULTIDRUG TRANSPORTER, PUTATIVE (AFU_ORTHOLOGUE AFUA_8G00940)-RELATED"/>
    <property type="match status" value="1"/>
</dbReference>
<comment type="subcellular location">
    <subcellularLocation>
        <location evidence="1">Membrane</location>
        <topology evidence="1">Multi-pass membrane protein</topology>
    </subcellularLocation>
</comment>
<feature type="transmembrane region" description="Helical" evidence="8">
    <location>
        <begin position="108"/>
        <end position="125"/>
    </location>
</feature>
<reference evidence="10" key="1">
    <citation type="journal article" date="2023" name="Mol. Phylogenet. Evol.">
        <title>Genome-scale phylogeny and comparative genomics of the fungal order Sordariales.</title>
        <authorList>
            <person name="Hensen N."/>
            <person name="Bonometti L."/>
            <person name="Westerberg I."/>
            <person name="Brannstrom I.O."/>
            <person name="Guillou S."/>
            <person name="Cros-Aarteil S."/>
            <person name="Calhoun S."/>
            <person name="Haridas S."/>
            <person name="Kuo A."/>
            <person name="Mondo S."/>
            <person name="Pangilinan J."/>
            <person name="Riley R."/>
            <person name="LaButti K."/>
            <person name="Andreopoulos B."/>
            <person name="Lipzen A."/>
            <person name="Chen C."/>
            <person name="Yan M."/>
            <person name="Daum C."/>
            <person name="Ng V."/>
            <person name="Clum A."/>
            <person name="Steindorff A."/>
            <person name="Ohm R.A."/>
            <person name="Martin F."/>
            <person name="Silar P."/>
            <person name="Natvig D.O."/>
            <person name="Lalanne C."/>
            <person name="Gautier V."/>
            <person name="Ament-Velasquez S.L."/>
            <person name="Kruys A."/>
            <person name="Hutchinson M.I."/>
            <person name="Powell A.J."/>
            <person name="Barry K."/>
            <person name="Miller A.N."/>
            <person name="Grigoriev I.V."/>
            <person name="Debuchy R."/>
            <person name="Gladieux P."/>
            <person name="Hiltunen Thoren M."/>
            <person name="Johannesson H."/>
        </authorList>
    </citation>
    <scope>NUCLEOTIDE SEQUENCE</scope>
    <source>
        <strain evidence="10">CBS 232.78</strain>
    </source>
</reference>
<keyword evidence="6 8" id="KW-0472">Membrane</keyword>
<keyword evidence="11" id="KW-1185">Reference proteome</keyword>
<feature type="transmembrane region" description="Helical" evidence="8">
    <location>
        <begin position="377"/>
        <end position="395"/>
    </location>
</feature>
<evidence type="ECO:0000256" key="1">
    <source>
        <dbReference type="ARBA" id="ARBA00004141"/>
    </source>
</evidence>
<dbReference type="GO" id="GO:0005886">
    <property type="term" value="C:plasma membrane"/>
    <property type="evidence" value="ECO:0007669"/>
    <property type="project" value="TreeGrafter"/>
</dbReference>
<dbReference type="SUPFAM" id="SSF103473">
    <property type="entry name" value="MFS general substrate transporter"/>
    <property type="match status" value="2"/>
</dbReference>
<dbReference type="EMBL" id="JAULSW010000004">
    <property type="protein sequence ID" value="KAK3385784.1"/>
    <property type="molecule type" value="Genomic_DNA"/>
</dbReference>
<feature type="transmembrane region" description="Helical" evidence="8">
    <location>
        <begin position="137"/>
        <end position="157"/>
    </location>
</feature>
<dbReference type="PANTHER" id="PTHR23501">
    <property type="entry name" value="MAJOR FACILITATOR SUPERFAMILY"/>
    <property type="match status" value="1"/>
</dbReference>
<feature type="transmembrane region" description="Helical" evidence="8">
    <location>
        <begin position="266"/>
        <end position="285"/>
    </location>
</feature>
<evidence type="ECO:0000256" key="8">
    <source>
        <dbReference type="SAM" id="Phobius"/>
    </source>
</evidence>
<evidence type="ECO:0000256" key="3">
    <source>
        <dbReference type="ARBA" id="ARBA00022448"/>
    </source>
</evidence>
<reference evidence="10" key="2">
    <citation type="submission" date="2023-06" db="EMBL/GenBank/DDBJ databases">
        <authorList>
            <consortium name="Lawrence Berkeley National Laboratory"/>
            <person name="Haridas S."/>
            <person name="Hensen N."/>
            <person name="Bonometti L."/>
            <person name="Westerberg I."/>
            <person name="Brannstrom I.O."/>
            <person name="Guillou S."/>
            <person name="Cros-Aarteil S."/>
            <person name="Calhoun S."/>
            <person name="Kuo A."/>
            <person name="Mondo S."/>
            <person name="Pangilinan J."/>
            <person name="Riley R."/>
            <person name="LaButti K."/>
            <person name="Andreopoulos B."/>
            <person name="Lipzen A."/>
            <person name="Chen C."/>
            <person name="Yanf M."/>
            <person name="Daum C."/>
            <person name="Ng V."/>
            <person name="Clum A."/>
            <person name="Steindorff A."/>
            <person name="Ohm R."/>
            <person name="Martin F."/>
            <person name="Silar P."/>
            <person name="Natvig D."/>
            <person name="Lalanne C."/>
            <person name="Gautier V."/>
            <person name="Ament-velasquez S.L."/>
            <person name="Kruys A."/>
            <person name="Hutchinson M.I."/>
            <person name="Powell A.J."/>
            <person name="Barry K."/>
            <person name="Miller A.N."/>
            <person name="Grigoriev I.V."/>
            <person name="Debuchy R."/>
            <person name="Gladieux P."/>
            <person name="Thoren M.H."/>
            <person name="Johannesson H."/>
        </authorList>
    </citation>
    <scope>NUCLEOTIDE SEQUENCE</scope>
    <source>
        <strain evidence="10">CBS 232.78</strain>
    </source>
</reference>
<proteinExistence type="inferred from homology"/>
<evidence type="ECO:0000256" key="6">
    <source>
        <dbReference type="ARBA" id="ARBA00023136"/>
    </source>
</evidence>
<organism evidence="10 11">
    <name type="scientific">Podospora didyma</name>
    <dbReference type="NCBI Taxonomy" id="330526"/>
    <lineage>
        <taxon>Eukaryota</taxon>
        <taxon>Fungi</taxon>
        <taxon>Dikarya</taxon>
        <taxon>Ascomycota</taxon>
        <taxon>Pezizomycotina</taxon>
        <taxon>Sordariomycetes</taxon>
        <taxon>Sordariomycetidae</taxon>
        <taxon>Sordariales</taxon>
        <taxon>Podosporaceae</taxon>
        <taxon>Podospora</taxon>
    </lineage>
</organism>
<feature type="transmembrane region" description="Helical" evidence="8">
    <location>
        <begin position="70"/>
        <end position="96"/>
    </location>
</feature>
<keyword evidence="5 8" id="KW-1133">Transmembrane helix</keyword>
<dbReference type="InterPro" id="IPR011701">
    <property type="entry name" value="MFS"/>
</dbReference>
<feature type="transmembrane region" description="Helical" evidence="8">
    <location>
        <begin position="431"/>
        <end position="452"/>
    </location>
</feature>
<feature type="transmembrane region" description="Helical" evidence="8">
    <location>
        <begin position="400"/>
        <end position="419"/>
    </location>
</feature>
<sequence>MAEADAKKETGDAGRSSSEDVKPTNLPDDAATSSSDDANTTNLPEKAVDAAPSNDEPEEEQHEYISGFRLAAVMGSITLCGFLMLLDMSILATAIPRITTEFHSLDDVGWYGAAYNLASAALQPLTGKVYTYFKAKWVFISCLFVFALGSLICGVATSSTMLIVGRAVAGMGTSGIQNGAFTIISNSIPLEKRPPLLGVLIGGSQLGIVIGPLLGGAITEYSTWRWCFYLNLPACAVVAAILVFVHIPERTIKVEHGLIKTVLSKLDLSGFALFAPAAIMFLLGLEYGGRTYPWRSATVIGLLVGSVATFVVFFVWEHRQGEIAMFPLKMIRKREVWTSMLAGSLMLGCLTFVPSYYMPIYFQSVKGVSPFTSGVYVLPSILSSVFFGIIAGFAVSKLGYYLPFVLLCGTTGAIGSGLLSTLSPSTTTGQWVGYQILVGVRGVGMQMPMLAIQAVVPQSQNSVAMALLVFAQTFGGAIFLTIAQSIFTDSLVSGLQAYTPTIDIERIVHAGASGFRDIISESDLPGVLLAYSDSIDKVMYLALASSVGIVAVGLGMGWHDIRKKEKPSPGAA</sequence>
<dbReference type="Proteomes" id="UP001285441">
    <property type="component" value="Unassembled WGS sequence"/>
</dbReference>
<evidence type="ECO:0000313" key="10">
    <source>
        <dbReference type="EMBL" id="KAK3385784.1"/>
    </source>
</evidence>
<comment type="caution">
    <text evidence="10">The sequence shown here is derived from an EMBL/GenBank/DDBJ whole genome shotgun (WGS) entry which is preliminary data.</text>
</comment>
<dbReference type="FunFam" id="1.20.1250.20:FF:000196">
    <property type="entry name" value="MFS toxin efflux pump (AflT)"/>
    <property type="match status" value="1"/>
</dbReference>
<keyword evidence="4 8" id="KW-0812">Transmembrane</keyword>
<dbReference type="PRINTS" id="PR00173">
    <property type="entry name" value="EDTRNSPORT"/>
</dbReference>
<feature type="transmembrane region" description="Helical" evidence="8">
    <location>
        <begin position="223"/>
        <end position="245"/>
    </location>
</feature>
<evidence type="ECO:0000256" key="7">
    <source>
        <dbReference type="SAM" id="MobiDB-lite"/>
    </source>
</evidence>
<feature type="transmembrane region" description="Helical" evidence="8">
    <location>
        <begin position="464"/>
        <end position="487"/>
    </location>
</feature>
<accession>A0AAE0NQP6</accession>